<sequence>MDSKIKKLYDMLYSPILTPYNLLDNAKLPNYSYVKYYKGNDGIIAEMECEMEDIGIRTFYYCFDQRDFLLRILMEFEGSKNIVFDRSDEVELAKKDYYNNKGELKKAN</sequence>
<comment type="caution">
    <text evidence="1">The sequence shown here is derived from an EMBL/GenBank/DDBJ whole genome shotgun (WGS) entry which is preliminary data.</text>
</comment>
<protein>
    <submittedName>
        <fullName evidence="1">Uncharacterized protein</fullName>
    </submittedName>
</protein>
<keyword evidence="2" id="KW-1185">Reference proteome</keyword>
<dbReference type="Proteomes" id="UP000216411">
    <property type="component" value="Unassembled WGS sequence"/>
</dbReference>
<reference evidence="1 2" key="1">
    <citation type="journal article" date="2017" name="Genome Announc.">
        <title>Draft Genome Sequence of a Sporulating and Motile Strain of Lachnotalea glycerini Isolated from Water in Quebec City, Canada.</title>
        <authorList>
            <person name="Maheux A.F."/>
            <person name="Boudreau D.K."/>
            <person name="Berube E."/>
            <person name="Boissinot M."/>
            <person name="Raymond F."/>
            <person name="Brodeur S."/>
            <person name="Corbeil J."/>
            <person name="Isabel S."/>
            <person name="Omar R.F."/>
            <person name="Bergeron M.G."/>
        </authorList>
    </citation>
    <scope>NUCLEOTIDE SEQUENCE [LARGE SCALE GENOMIC DNA]</scope>
    <source>
        <strain evidence="1 2">CCRI-19302</strain>
    </source>
</reference>
<dbReference type="RefSeq" id="WP_094375883.1">
    <property type="nucleotide sequence ID" value="NZ_NOKA02000046.1"/>
</dbReference>
<evidence type="ECO:0000313" key="1">
    <source>
        <dbReference type="EMBL" id="RDY30156.1"/>
    </source>
</evidence>
<dbReference type="OrthoDB" id="2973331at2"/>
<name>A0A371JBW4_9FIRM</name>
<dbReference type="AlphaFoldDB" id="A0A371JBW4"/>
<accession>A0A371JBW4</accession>
<dbReference type="EMBL" id="NOKA02000046">
    <property type="protein sequence ID" value="RDY30156.1"/>
    <property type="molecule type" value="Genomic_DNA"/>
</dbReference>
<evidence type="ECO:0000313" key="2">
    <source>
        <dbReference type="Proteomes" id="UP000216411"/>
    </source>
</evidence>
<gene>
    <name evidence="1" type="ORF">CG710_016080</name>
</gene>
<proteinExistence type="predicted"/>
<organism evidence="1 2">
    <name type="scientific">Lachnotalea glycerini</name>
    <dbReference type="NCBI Taxonomy" id="1763509"/>
    <lineage>
        <taxon>Bacteria</taxon>
        <taxon>Bacillati</taxon>
        <taxon>Bacillota</taxon>
        <taxon>Clostridia</taxon>
        <taxon>Lachnospirales</taxon>
        <taxon>Lachnospiraceae</taxon>
        <taxon>Lachnotalea</taxon>
    </lineage>
</organism>